<organism evidence="1 2">
    <name type="scientific">Chitinophaga hostae</name>
    <dbReference type="NCBI Taxonomy" id="2831022"/>
    <lineage>
        <taxon>Bacteria</taxon>
        <taxon>Pseudomonadati</taxon>
        <taxon>Bacteroidota</taxon>
        <taxon>Chitinophagia</taxon>
        <taxon>Chitinophagales</taxon>
        <taxon>Chitinophagaceae</taxon>
        <taxon>Chitinophaga</taxon>
    </lineage>
</organism>
<gene>
    <name evidence="1" type="ORF">KE626_19730</name>
</gene>
<evidence type="ECO:0000313" key="1">
    <source>
        <dbReference type="EMBL" id="MBS0029565.1"/>
    </source>
</evidence>
<evidence type="ECO:0008006" key="3">
    <source>
        <dbReference type="Google" id="ProtNLM"/>
    </source>
</evidence>
<reference evidence="1 2" key="1">
    <citation type="submission" date="2021-04" db="EMBL/GenBank/DDBJ databases">
        <title>Chitinophaga sp. nov., isolated from the rhizosphere soil.</title>
        <authorList>
            <person name="He S."/>
        </authorList>
    </citation>
    <scope>NUCLEOTIDE SEQUENCE [LARGE SCALE GENOMIC DNA]</scope>
    <source>
        <strain evidence="1 2">2R12</strain>
    </source>
</reference>
<name>A0ABS5J333_9BACT</name>
<comment type="caution">
    <text evidence="1">The sequence shown here is derived from an EMBL/GenBank/DDBJ whole genome shotgun (WGS) entry which is preliminary data.</text>
</comment>
<accession>A0ABS5J333</accession>
<dbReference type="EMBL" id="JAGTXB010000010">
    <property type="protein sequence ID" value="MBS0029565.1"/>
    <property type="molecule type" value="Genomic_DNA"/>
</dbReference>
<dbReference type="RefSeq" id="WP_211974660.1">
    <property type="nucleotide sequence ID" value="NZ_CBFHAM010000117.1"/>
</dbReference>
<proteinExistence type="predicted"/>
<keyword evidence="2" id="KW-1185">Reference proteome</keyword>
<dbReference type="Proteomes" id="UP000676386">
    <property type="component" value="Unassembled WGS sequence"/>
</dbReference>
<sequence length="101" mass="11328">MKKLFRNYIGDVTLFLAAAMSLLFFTQCHKDKDKPTPVGNKSFLVGKKWQVKAITVKPGIDVGEEEPVEDLFSLLDNCIKDNFTVFQADGNGVEDIIYQAI</sequence>
<evidence type="ECO:0000313" key="2">
    <source>
        <dbReference type="Proteomes" id="UP000676386"/>
    </source>
</evidence>
<protein>
    <recommendedName>
        <fullName evidence="3">DUF4907 domain-containing protein</fullName>
    </recommendedName>
</protein>